<dbReference type="VEuPathDB" id="FungiDB:NFIA_098960"/>
<dbReference type="RefSeq" id="XP_001262159.1">
    <property type="nucleotide sequence ID" value="XM_001262158.1"/>
</dbReference>
<dbReference type="PROSITE" id="PS00463">
    <property type="entry name" value="ZN2_CY6_FUNGAL_1"/>
    <property type="match status" value="1"/>
</dbReference>
<dbReference type="PANTHER" id="PTHR31001">
    <property type="entry name" value="UNCHARACTERIZED TRANSCRIPTIONAL REGULATORY PROTEIN"/>
    <property type="match status" value="1"/>
</dbReference>
<dbReference type="GO" id="GO:0003677">
    <property type="term" value="F:DNA binding"/>
    <property type="evidence" value="ECO:0007669"/>
    <property type="project" value="UniProtKB-KW"/>
</dbReference>
<dbReference type="SUPFAM" id="SSF57701">
    <property type="entry name" value="Zn2/Cys6 DNA-binding domain"/>
    <property type="match status" value="1"/>
</dbReference>
<evidence type="ECO:0000256" key="4">
    <source>
        <dbReference type="ARBA" id="ARBA00023163"/>
    </source>
</evidence>
<dbReference type="Gene3D" id="4.10.240.10">
    <property type="entry name" value="Zn(2)-C6 fungal-type DNA-binding domain"/>
    <property type="match status" value="1"/>
</dbReference>
<evidence type="ECO:0000256" key="1">
    <source>
        <dbReference type="ARBA" id="ARBA00004123"/>
    </source>
</evidence>
<evidence type="ECO:0000313" key="8">
    <source>
        <dbReference type="EMBL" id="EAW20262.1"/>
    </source>
</evidence>
<dbReference type="Pfam" id="PF00172">
    <property type="entry name" value="Zn_clus"/>
    <property type="match status" value="1"/>
</dbReference>
<evidence type="ECO:0000313" key="9">
    <source>
        <dbReference type="Proteomes" id="UP000006702"/>
    </source>
</evidence>
<dbReference type="CDD" id="cd00067">
    <property type="entry name" value="GAL4"/>
    <property type="match status" value="1"/>
</dbReference>
<dbReference type="Proteomes" id="UP000006702">
    <property type="component" value="Unassembled WGS sequence"/>
</dbReference>
<dbReference type="HOGENOM" id="CLU_1741053_0_0_1"/>
<gene>
    <name evidence="8" type="ORF">NFIA_098960</name>
</gene>
<keyword evidence="5" id="KW-0539">Nucleus</keyword>
<dbReference type="SMART" id="SM00066">
    <property type="entry name" value="GAL4"/>
    <property type="match status" value="1"/>
</dbReference>
<dbReference type="AlphaFoldDB" id="A1DBM2"/>
<dbReference type="OMA" id="CIYPERR"/>
<reference evidence="9" key="1">
    <citation type="journal article" date="2008" name="PLoS Genet.">
        <title>Genomic islands in the pathogenic filamentous fungus Aspergillus fumigatus.</title>
        <authorList>
            <person name="Fedorova N.D."/>
            <person name="Khaldi N."/>
            <person name="Joardar V.S."/>
            <person name="Maiti R."/>
            <person name="Amedeo P."/>
            <person name="Anderson M.J."/>
            <person name="Crabtree J."/>
            <person name="Silva J.C."/>
            <person name="Badger J.H."/>
            <person name="Albarraq A."/>
            <person name="Angiuoli S."/>
            <person name="Bussey H."/>
            <person name="Bowyer P."/>
            <person name="Cotty P.J."/>
            <person name="Dyer P.S."/>
            <person name="Egan A."/>
            <person name="Galens K."/>
            <person name="Fraser-Liggett C.M."/>
            <person name="Haas B.J."/>
            <person name="Inman J.M."/>
            <person name="Kent R."/>
            <person name="Lemieux S."/>
            <person name="Malavazi I."/>
            <person name="Orvis J."/>
            <person name="Roemer T."/>
            <person name="Ronning C.M."/>
            <person name="Sundaram J.P."/>
            <person name="Sutton G."/>
            <person name="Turner G."/>
            <person name="Venter J.C."/>
            <person name="White O.R."/>
            <person name="Whitty B.R."/>
            <person name="Youngman P."/>
            <person name="Wolfe K.H."/>
            <person name="Goldman G.H."/>
            <person name="Wortman J.R."/>
            <person name="Jiang B."/>
            <person name="Denning D.W."/>
            <person name="Nierman W.C."/>
        </authorList>
    </citation>
    <scope>NUCLEOTIDE SEQUENCE [LARGE SCALE GENOMIC DNA]</scope>
    <source>
        <strain evidence="9">ATCC 1020 / DSM 3700 / CBS 544.65 / FGSC A1164 / JCM 1740 / NRRL 181 / WB 181</strain>
    </source>
</reference>
<keyword evidence="2" id="KW-0805">Transcription regulation</keyword>
<name>A1DBM2_NEOFI</name>
<dbReference type="GO" id="GO:0005634">
    <property type="term" value="C:nucleus"/>
    <property type="evidence" value="ECO:0007669"/>
    <property type="project" value="UniProtKB-SubCell"/>
</dbReference>
<sequence>MENIEGDAFKSSGLDRGRPAGAQPHSTKMDISCALCRRRKVRCDRAHPCSNCSRADILCIYPERRKRSRQTKEPAMEEILRRISRVERTIAAFSPGQSADSIGCDPQLSSNLEYEAAGVLSKDGETSRYFNEALLQQILSQVRETPQYAL</sequence>
<dbReference type="EMBL" id="DS027694">
    <property type="protein sequence ID" value="EAW20262.1"/>
    <property type="molecule type" value="Genomic_DNA"/>
</dbReference>
<dbReference type="PROSITE" id="PS50048">
    <property type="entry name" value="ZN2_CY6_FUNGAL_2"/>
    <property type="match status" value="1"/>
</dbReference>
<organism evidence="8 9">
    <name type="scientific">Neosartorya fischeri (strain ATCC 1020 / DSM 3700 / CBS 544.65 / FGSC A1164 / JCM 1740 / NRRL 181 / WB 181)</name>
    <name type="common">Aspergillus fischerianus</name>
    <dbReference type="NCBI Taxonomy" id="331117"/>
    <lineage>
        <taxon>Eukaryota</taxon>
        <taxon>Fungi</taxon>
        <taxon>Dikarya</taxon>
        <taxon>Ascomycota</taxon>
        <taxon>Pezizomycotina</taxon>
        <taxon>Eurotiomycetes</taxon>
        <taxon>Eurotiomycetidae</taxon>
        <taxon>Eurotiales</taxon>
        <taxon>Aspergillaceae</taxon>
        <taxon>Aspergillus</taxon>
        <taxon>Aspergillus subgen. Fumigati</taxon>
    </lineage>
</organism>
<evidence type="ECO:0000256" key="5">
    <source>
        <dbReference type="ARBA" id="ARBA00023242"/>
    </source>
</evidence>
<keyword evidence="3" id="KW-0238">DNA-binding</keyword>
<evidence type="ECO:0000256" key="3">
    <source>
        <dbReference type="ARBA" id="ARBA00023125"/>
    </source>
</evidence>
<dbReference type="InterPro" id="IPR050613">
    <property type="entry name" value="Sec_Metabolite_Reg"/>
</dbReference>
<proteinExistence type="predicted"/>
<evidence type="ECO:0000256" key="2">
    <source>
        <dbReference type="ARBA" id="ARBA00023015"/>
    </source>
</evidence>
<dbReference type="OrthoDB" id="4510814at2759"/>
<feature type="domain" description="Zn(2)-C6 fungal-type" evidence="7">
    <location>
        <begin position="32"/>
        <end position="61"/>
    </location>
</feature>
<evidence type="ECO:0000256" key="6">
    <source>
        <dbReference type="SAM" id="MobiDB-lite"/>
    </source>
</evidence>
<dbReference type="GO" id="GO:0000981">
    <property type="term" value="F:DNA-binding transcription factor activity, RNA polymerase II-specific"/>
    <property type="evidence" value="ECO:0007669"/>
    <property type="project" value="InterPro"/>
</dbReference>
<dbReference type="PANTHER" id="PTHR31001:SF57">
    <property type="entry name" value="ZN(II)2CYS6 TRANSCRIPTION FACTOR (EUROFUNG)"/>
    <property type="match status" value="1"/>
</dbReference>
<dbReference type="GO" id="GO:0008270">
    <property type="term" value="F:zinc ion binding"/>
    <property type="evidence" value="ECO:0007669"/>
    <property type="project" value="InterPro"/>
</dbReference>
<comment type="subcellular location">
    <subcellularLocation>
        <location evidence="1">Nucleus</location>
    </subcellularLocation>
</comment>
<keyword evidence="9" id="KW-1185">Reference proteome</keyword>
<dbReference type="GeneID" id="4588301"/>
<dbReference type="InterPro" id="IPR001138">
    <property type="entry name" value="Zn2Cys6_DnaBD"/>
</dbReference>
<evidence type="ECO:0000259" key="7">
    <source>
        <dbReference type="PROSITE" id="PS50048"/>
    </source>
</evidence>
<dbReference type="KEGG" id="nfi:NFIA_098960"/>
<protein>
    <submittedName>
        <fullName evidence="8">C6 zinc finger domain protein</fullName>
    </submittedName>
</protein>
<dbReference type="InterPro" id="IPR036864">
    <property type="entry name" value="Zn2-C6_fun-type_DNA-bd_sf"/>
</dbReference>
<feature type="region of interest" description="Disordered" evidence="6">
    <location>
        <begin position="1"/>
        <end position="26"/>
    </location>
</feature>
<keyword evidence="4" id="KW-0804">Transcription</keyword>
<accession>A1DBM2</accession>